<evidence type="ECO:0000256" key="1">
    <source>
        <dbReference type="ARBA" id="ARBA00005495"/>
    </source>
</evidence>
<dbReference type="STRING" id="225991.MA05_08910"/>
<dbReference type="InterPro" id="IPR011057">
    <property type="entry name" value="Mss4-like_sf"/>
</dbReference>
<dbReference type="PANTHER" id="PTHR33337:SF40">
    <property type="entry name" value="CENP-V_GFA DOMAIN-CONTAINING PROTEIN-RELATED"/>
    <property type="match status" value="1"/>
</dbReference>
<proteinExistence type="inferred from homology"/>
<dbReference type="PANTHER" id="PTHR33337">
    <property type="entry name" value="GFA DOMAIN-CONTAINING PROTEIN"/>
    <property type="match status" value="1"/>
</dbReference>
<dbReference type="EMBL" id="JBOK01000024">
    <property type="protein sequence ID" value="EXU78895.1"/>
    <property type="molecule type" value="Genomic_DNA"/>
</dbReference>
<comment type="caution">
    <text evidence="6">The sequence shown here is derived from an EMBL/GenBank/DDBJ whole genome shotgun (WGS) entry which is preliminary data.</text>
</comment>
<sequence length="131" mass="14258">MSETYLGSCLCAKVRYSLHSAPQAVTHCHCSQCQKSHGAAFATYGAVPRHDLQITAGDTNLRVYASSATVWRQFCGHCGSSLFWSRTHGSDWICIALGTLDSAFMPQRQKHVHVASKPTWSNFGAACAHGE</sequence>
<keyword evidence="7" id="KW-1185">Reference proteome</keyword>
<accession>A0A014NYD8</accession>
<dbReference type="SUPFAM" id="SSF51316">
    <property type="entry name" value="Mss4-like"/>
    <property type="match status" value="1"/>
</dbReference>
<organism evidence="6 7">
    <name type="scientific">Comamonas aquatica DA1877</name>
    <dbReference type="NCBI Taxonomy" id="1457173"/>
    <lineage>
        <taxon>Bacteria</taxon>
        <taxon>Pseudomonadati</taxon>
        <taxon>Pseudomonadota</taxon>
        <taxon>Betaproteobacteria</taxon>
        <taxon>Burkholderiales</taxon>
        <taxon>Comamonadaceae</taxon>
        <taxon>Comamonas</taxon>
    </lineage>
</organism>
<protein>
    <submittedName>
        <fullName evidence="6">Ribulose-5-phosphate 3-epimerase</fullName>
    </submittedName>
</protein>
<dbReference type="GO" id="GO:0016846">
    <property type="term" value="F:carbon-sulfur lyase activity"/>
    <property type="evidence" value="ECO:0007669"/>
    <property type="project" value="InterPro"/>
</dbReference>
<keyword evidence="3" id="KW-0862">Zinc</keyword>
<dbReference type="InterPro" id="IPR006913">
    <property type="entry name" value="CENP-V/GFA"/>
</dbReference>
<evidence type="ECO:0000256" key="3">
    <source>
        <dbReference type="ARBA" id="ARBA00022833"/>
    </source>
</evidence>
<evidence type="ECO:0000313" key="6">
    <source>
        <dbReference type="EMBL" id="EXU78895.1"/>
    </source>
</evidence>
<feature type="domain" description="CENP-V/GFA" evidence="5">
    <location>
        <begin position="5"/>
        <end position="121"/>
    </location>
</feature>
<dbReference type="GO" id="GO:0046872">
    <property type="term" value="F:metal ion binding"/>
    <property type="evidence" value="ECO:0007669"/>
    <property type="project" value="UniProtKB-KW"/>
</dbReference>
<dbReference type="Gene3D" id="3.90.1590.10">
    <property type="entry name" value="glutathione-dependent formaldehyde- activating enzyme (gfa)"/>
    <property type="match status" value="1"/>
</dbReference>
<dbReference type="AlphaFoldDB" id="A0A014NYD8"/>
<keyword evidence="2" id="KW-0479">Metal-binding</keyword>
<keyword evidence="4" id="KW-0456">Lyase</keyword>
<dbReference type="Pfam" id="PF04828">
    <property type="entry name" value="GFA"/>
    <property type="match status" value="1"/>
</dbReference>
<evidence type="ECO:0000259" key="5">
    <source>
        <dbReference type="PROSITE" id="PS51891"/>
    </source>
</evidence>
<reference evidence="6 7" key="1">
    <citation type="submission" date="2014-01" db="EMBL/GenBank/DDBJ databases">
        <title>Interspecies Systems Biology Uncovers Metabolites Affecting C. elegans Gene Expression and Life History Traits.</title>
        <authorList>
            <person name="Watson E."/>
            <person name="Macneil L.T."/>
            <person name="Ritter A.D."/>
            <person name="Yilmaz L.S."/>
            <person name="Rosebrock A.P."/>
            <person name="Caudy A.A."/>
            <person name="Walhout A.J."/>
        </authorList>
    </citation>
    <scope>NUCLEOTIDE SEQUENCE [LARGE SCALE GENOMIC DNA]</scope>
    <source>
        <strain evidence="6 7">DA1877</strain>
    </source>
</reference>
<evidence type="ECO:0000256" key="2">
    <source>
        <dbReference type="ARBA" id="ARBA00022723"/>
    </source>
</evidence>
<name>A0A014NYD8_9BURK</name>
<gene>
    <name evidence="6" type="ORF">AX13_09180</name>
</gene>
<evidence type="ECO:0000256" key="4">
    <source>
        <dbReference type="ARBA" id="ARBA00023239"/>
    </source>
</evidence>
<dbReference type="PROSITE" id="PS51891">
    <property type="entry name" value="CENP_V_GFA"/>
    <property type="match status" value="1"/>
</dbReference>
<dbReference type="Proteomes" id="UP000020766">
    <property type="component" value="Unassembled WGS sequence"/>
</dbReference>
<comment type="similarity">
    <text evidence="1">Belongs to the Gfa family.</text>
</comment>
<dbReference type="RefSeq" id="WP_043386787.1">
    <property type="nucleotide sequence ID" value="NZ_JBOK01000024.1"/>
</dbReference>
<dbReference type="PATRIC" id="fig|1457173.3.peg.3247"/>
<evidence type="ECO:0000313" key="7">
    <source>
        <dbReference type="Proteomes" id="UP000020766"/>
    </source>
</evidence>